<dbReference type="PANTHER" id="PTHR43806:SF11">
    <property type="entry name" value="CEREVISIN-RELATED"/>
    <property type="match status" value="1"/>
</dbReference>
<evidence type="ECO:0000256" key="8">
    <source>
        <dbReference type="SAM" id="SignalP"/>
    </source>
</evidence>
<dbReference type="PROSITE" id="PS51892">
    <property type="entry name" value="SUBTILASE"/>
    <property type="match status" value="1"/>
</dbReference>
<dbReference type="InterPro" id="IPR036852">
    <property type="entry name" value="Peptidase_S8/S53_dom_sf"/>
</dbReference>
<dbReference type="KEGG" id="rfo:REIFOR_00599"/>
<dbReference type="InterPro" id="IPR023827">
    <property type="entry name" value="Peptidase_S8_Asp-AS"/>
</dbReference>
<dbReference type="CDD" id="cd07473">
    <property type="entry name" value="Peptidases_S8_Subtilisin_like"/>
    <property type="match status" value="1"/>
</dbReference>
<feature type="signal peptide" evidence="8">
    <location>
        <begin position="1"/>
        <end position="26"/>
    </location>
</feature>
<dbReference type="RefSeq" id="WP_100256151.1">
    <property type="nucleotide sequence ID" value="NZ_CP011797.1"/>
</dbReference>
<gene>
    <name evidence="10" type="ORF">REIFOR_00599</name>
</gene>
<dbReference type="InterPro" id="IPR028994">
    <property type="entry name" value="Integrin_alpha_N"/>
</dbReference>
<evidence type="ECO:0000313" key="11">
    <source>
        <dbReference type="Proteomes" id="UP000229757"/>
    </source>
</evidence>
<evidence type="ECO:0000259" key="9">
    <source>
        <dbReference type="PROSITE" id="PS51166"/>
    </source>
</evidence>
<evidence type="ECO:0000256" key="4">
    <source>
        <dbReference type="ARBA" id="ARBA00022825"/>
    </source>
</evidence>
<evidence type="ECO:0000313" key="10">
    <source>
        <dbReference type="EMBL" id="ATX75767.1"/>
    </source>
</evidence>
<feature type="chain" id="PRO_5014758939" evidence="8">
    <location>
        <begin position="27"/>
        <end position="1283"/>
    </location>
</feature>
<dbReference type="InterPro" id="IPR015500">
    <property type="entry name" value="Peptidase_S8_subtilisin-rel"/>
</dbReference>
<feature type="active site" description="Charge relay system" evidence="5 6">
    <location>
        <position position="424"/>
    </location>
</feature>
<evidence type="ECO:0000256" key="3">
    <source>
        <dbReference type="ARBA" id="ARBA00022801"/>
    </source>
</evidence>
<dbReference type="InterPro" id="IPR022398">
    <property type="entry name" value="Peptidase_S8_His-AS"/>
</dbReference>
<dbReference type="SMART" id="SM01065">
    <property type="entry name" value="CBM_2"/>
    <property type="match status" value="1"/>
</dbReference>
<reference evidence="10 11" key="1">
    <citation type="journal article" date="2017" name="Environ. Microbiol.">
        <title>Genomic and physiological analyses of 'Reinekea forsetii' reveal a versatile opportunistic lifestyle during spring algae blooms.</title>
        <authorList>
            <person name="Avci B."/>
            <person name="Hahnke R.L."/>
            <person name="Chafee M."/>
            <person name="Fischer T."/>
            <person name="Gruber-Vodicka H."/>
            <person name="Tegetmeyer H.E."/>
            <person name="Harder J."/>
            <person name="Fuchs B.M."/>
            <person name="Amann R.I."/>
            <person name="Teeling H."/>
        </authorList>
    </citation>
    <scope>NUCLEOTIDE SEQUENCE [LARGE SCALE GENOMIC DNA]</scope>
    <source>
        <strain evidence="10 11">Hel1_31_D35</strain>
    </source>
</reference>
<keyword evidence="8" id="KW-0732">Signal</keyword>
<dbReference type="InterPro" id="IPR002044">
    <property type="entry name" value="CBM20"/>
</dbReference>
<dbReference type="InterPro" id="IPR013784">
    <property type="entry name" value="Carb-bd-like_fold"/>
</dbReference>
<feature type="active site" description="Charge relay system" evidence="5 6">
    <location>
        <position position="210"/>
    </location>
</feature>
<accession>A0A2K8KLK5</accession>
<dbReference type="InterPro" id="IPR023828">
    <property type="entry name" value="Peptidase_S8_Ser-AS"/>
</dbReference>
<evidence type="ECO:0000256" key="5">
    <source>
        <dbReference type="PIRSR" id="PIRSR615500-1"/>
    </source>
</evidence>
<dbReference type="InterPro" id="IPR000209">
    <property type="entry name" value="Peptidase_S8/S53_dom"/>
</dbReference>
<dbReference type="GO" id="GO:0006508">
    <property type="term" value="P:proteolysis"/>
    <property type="evidence" value="ECO:0007669"/>
    <property type="project" value="UniProtKB-KW"/>
</dbReference>
<dbReference type="PROSITE" id="PS00138">
    <property type="entry name" value="SUBTILASE_SER"/>
    <property type="match status" value="1"/>
</dbReference>
<dbReference type="SUPFAM" id="SSF49452">
    <property type="entry name" value="Starch-binding domain-like"/>
    <property type="match status" value="1"/>
</dbReference>
<dbReference type="SUPFAM" id="SSF69318">
    <property type="entry name" value="Integrin alpha N-terminal domain"/>
    <property type="match status" value="2"/>
</dbReference>
<evidence type="ECO:0000256" key="7">
    <source>
        <dbReference type="RuleBase" id="RU003355"/>
    </source>
</evidence>
<dbReference type="GO" id="GO:2001070">
    <property type="term" value="F:starch binding"/>
    <property type="evidence" value="ECO:0007669"/>
    <property type="project" value="InterPro"/>
</dbReference>
<dbReference type="InterPro" id="IPR034204">
    <property type="entry name" value="PfSUB1-like_cat_dom"/>
</dbReference>
<keyword evidence="11" id="KW-1185">Reference proteome</keyword>
<dbReference type="PANTHER" id="PTHR43806">
    <property type="entry name" value="PEPTIDASE S8"/>
    <property type="match status" value="1"/>
</dbReference>
<keyword evidence="3 6" id="KW-0378">Hydrolase</keyword>
<name>A0A2K8KLK5_9GAMM</name>
<keyword evidence="2 6" id="KW-0645">Protease</keyword>
<feature type="active site" description="Charge relay system" evidence="5 6">
    <location>
        <position position="265"/>
    </location>
</feature>
<dbReference type="PROSITE" id="PS00136">
    <property type="entry name" value="SUBTILASE_ASP"/>
    <property type="match status" value="1"/>
</dbReference>
<feature type="domain" description="CBM20" evidence="9">
    <location>
        <begin position="1179"/>
        <end position="1283"/>
    </location>
</feature>
<proteinExistence type="inferred from homology"/>
<evidence type="ECO:0000256" key="1">
    <source>
        <dbReference type="ARBA" id="ARBA00011073"/>
    </source>
</evidence>
<dbReference type="EMBL" id="CP011797">
    <property type="protein sequence ID" value="ATX75767.1"/>
    <property type="molecule type" value="Genomic_DNA"/>
</dbReference>
<comment type="similarity">
    <text evidence="1 6 7">Belongs to the peptidase S8 family.</text>
</comment>
<dbReference type="GO" id="GO:0004252">
    <property type="term" value="F:serine-type endopeptidase activity"/>
    <property type="evidence" value="ECO:0007669"/>
    <property type="project" value="UniProtKB-UniRule"/>
</dbReference>
<dbReference type="InterPro" id="IPR050131">
    <property type="entry name" value="Peptidase_S8_subtilisin-like"/>
</dbReference>
<protein>
    <submittedName>
        <fullName evidence="10">Starch-binding protein peptidase, S8A family, CBM20</fullName>
    </submittedName>
</protein>
<dbReference type="OrthoDB" id="9790784at2"/>
<evidence type="ECO:0000256" key="2">
    <source>
        <dbReference type="ARBA" id="ARBA00022670"/>
    </source>
</evidence>
<dbReference type="PROSITE" id="PS51166">
    <property type="entry name" value="CBM20"/>
    <property type="match status" value="1"/>
</dbReference>
<dbReference type="PRINTS" id="PR00723">
    <property type="entry name" value="SUBTILISIN"/>
</dbReference>
<dbReference type="PROSITE" id="PS00137">
    <property type="entry name" value="SUBTILASE_HIS"/>
    <property type="match status" value="1"/>
</dbReference>
<evidence type="ECO:0000256" key="6">
    <source>
        <dbReference type="PROSITE-ProRule" id="PRU01240"/>
    </source>
</evidence>
<dbReference type="Gene3D" id="2.60.40.10">
    <property type="entry name" value="Immunoglobulins"/>
    <property type="match status" value="1"/>
</dbReference>
<dbReference type="Proteomes" id="UP000229757">
    <property type="component" value="Chromosome"/>
</dbReference>
<dbReference type="Pfam" id="PF00082">
    <property type="entry name" value="Peptidase_S8"/>
    <property type="match status" value="1"/>
</dbReference>
<dbReference type="SUPFAM" id="SSF52743">
    <property type="entry name" value="Subtilisin-like"/>
    <property type="match status" value="1"/>
</dbReference>
<dbReference type="Gene3D" id="3.40.50.200">
    <property type="entry name" value="Peptidase S8/S53 domain"/>
    <property type="match status" value="1"/>
</dbReference>
<organism evidence="10 11">
    <name type="scientific">Reinekea forsetii</name>
    <dbReference type="NCBI Taxonomy" id="1336806"/>
    <lineage>
        <taxon>Bacteria</taxon>
        <taxon>Pseudomonadati</taxon>
        <taxon>Pseudomonadota</taxon>
        <taxon>Gammaproteobacteria</taxon>
        <taxon>Oceanospirillales</taxon>
        <taxon>Saccharospirillaceae</taxon>
        <taxon>Reinekea</taxon>
    </lineage>
</organism>
<dbReference type="InterPro" id="IPR013783">
    <property type="entry name" value="Ig-like_fold"/>
</dbReference>
<sequence length="1283" mass="135691">MLVNKLSLGHFLLSVFGLLASVSIGAQTTIVSDQGALTSDNLVALDIAAPDRSAQWEANQLIVKFKGSAPFAAAANRAGPVSPASSPSVAGELLAQHQARVLDQFKLNSIDSALPDGLPVAVRLAASSIEERVYLLEVDSADVNPLAQALQASGEVEYAEPNYLYYVTMTPNDPLYDNGNNPALWGLNAIHANQAWDQTSGAGAIVAVIDTGLYLDHPDIRDNVWLNVDEIANNGIDDDRNGKVDDTHGWDFANSDNSPSDGYGHGTHVSGTIAATGNNGVGIIGVAHGAKIMPLKALRDDGGGSAFNIALAINYAADNRADVINMSLAGQGFSSTLEQAVTRALVMDVVVIAAAGNNMINSQYLYPANIPGLISVGSVANVTGALPTLSTFSNTGPDIDLVAPGSNILSLKNDGGYKTSSGTSMAAPHVAGLAALIRAKYPDLTPAQVRALLVSTTTDLTSSGGLPGWDDIYGHGLINAQAALQASPERITAAPFIFSPAINLPAGESIQLNGPVVIQGSTVGVMGSHIGHYEIAVAKKESEALQFETIFTAEDSVIRGNLGTWDTTAFSNGTYLVRLRVVDQAGLQADVYQRVYLDNTLANGWPALVSGWLGHPAGSTEGRVPARTPALIDLDGNGDLEILTVQNDRGWHRNVFAWHHDGSRFGSYAFASPEVTEIVTPITLADVDGDTQDDIIFGARQVSVGGMDSIFAYNLEGQLLPGFPAGWSGDRYPNLTTVTTLYDRVVAADLNGDGKSELIVQKLDWNNGGATHYTWKVMVIGPDGAITQGWPKEVFFANLSQLYANAGGTGALRQLVVADWNYDGLLDVIAIWPNIDSGVHARVFSANGVELGRINFATSVLNDVRSPIVVDLDQDGEVEYLVHVGNNLYAYSMGGAIKSGWPVAIDSSTSPYGGDFGIRATDLIVSDIDNSGDLELILSSSEETMILNSDGSLRQPIFILKRNGGLDFTARTTDMDSIDGQGLFYGGMNAENSLQARSLDGSLLENWPKQVVPISGGVAIGDLDQDGQAEAVAHSMDGFLYVWHLDSHSASAQASQSWPVLNGNAAQTRAIYSDSVNLPGCVAQFNGLNVRGSFNDWGNTAMIWNPNSCVWQANVTAVAGANLRFKFDRFGDWSENYGDTNGDRIAELGGGDIPLDAGAGSYTIRLDDQSLAYSLESVESMPNSAALSLRCDNGYTDFGTSVYIAGNHPALGNWTIKSELKLVPANYPSWSATVENLPAGTDFEWKCVKADEQSLAVVQWQVGGNNTATTGSDGSVTETNGSF</sequence>
<dbReference type="Pfam" id="PF00686">
    <property type="entry name" value="CBM_20"/>
    <property type="match status" value="1"/>
</dbReference>
<keyword evidence="4 6" id="KW-0720">Serine protease</keyword>